<organism evidence="1 2">
    <name type="scientific">Candidatus Nitrospira nitrificans</name>
    <dbReference type="NCBI Taxonomy" id="1742973"/>
    <lineage>
        <taxon>Bacteria</taxon>
        <taxon>Pseudomonadati</taxon>
        <taxon>Nitrospirota</taxon>
        <taxon>Nitrospiria</taxon>
        <taxon>Nitrospirales</taxon>
        <taxon>Nitrospiraceae</taxon>
        <taxon>Nitrospira</taxon>
    </lineage>
</organism>
<sequence length="43" mass="5182">MAKRSHLQEEQITIEFLCPDYKLYRHGTAVDCQKILYLKHIFT</sequence>
<dbReference type="Proteomes" id="UP000198736">
    <property type="component" value="Unassembled WGS sequence"/>
</dbReference>
<reference evidence="2" key="1">
    <citation type="submission" date="2015-10" db="EMBL/GenBank/DDBJ databases">
        <authorList>
            <person name="Luecker S."/>
            <person name="Luecker S."/>
        </authorList>
    </citation>
    <scope>NUCLEOTIDE SEQUENCE [LARGE SCALE GENOMIC DNA]</scope>
</reference>
<keyword evidence="2" id="KW-1185">Reference proteome</keyword>
<dbReference type="AlphaFoldDB" id="A0A0S4LC22"/>
<proteinExistence type="predicted"/>
<dbReference type="STRING" id="1742973.COMA2_160008"/>
<accession>A0A0S4LC22</accession>
<gene>
    <name evidence="1" type="ORF">COMA2_160008</name>
</gene>
<evidence type="ECO:0000313" key="1">
    <source>
        <dbReference type="EMBL" id="CUS34160.1"/>
    </source>
</evidence>
<name>A0A0S4LC22_9BACT</name>
<dbReference type="EMBL" id="CZPZ01000008">
    <property type="protein sequence ID" value="CUS34160.1"/>
    <property type="molecule type" value="Genomic_DNA"/>
</dbReference>
<evidence type="ECO:0000313" key="2">
    <source>
        <dbReference type="Proteomes" id="UP000198736"/>
    </source>
</evidence>
<protein>
    <submittedName>
        <fullName evidence="1">Uncharacterized protein</fullName>
    </submittedName>
</protein>